<evidence type="ECO:0000313" key="3">
    <source>
        <dbReference type="Proteomes" id="UP000261620"/>
    </source>
</evidence>
<dbReference type="AlphaFoldDB" id="A0A3Q3X8D3"/>
<evidence type="ECO:0000313" key="2">
    <source>
        <dbReference type="Ensembl" id="ENSMMOP00000018394.1"/>
    </source>
</evidence>
<dbReference type="PANTHER" id="PTHR34927">
    <property type="entry name" value="IQ DOMAIN-CONTAINING PROTEIN K"/>
    <property type="match status" value="1"/>
</dbReference>
<accession>A0A3Q3X8D3</accession>
<dbReference type="InterPro" id="IPR043408">
    <property type="entry name" value="IQCK"/>
</dbReference>
<dbReference type="Ensembl" id="ENSMMOT00000018693.1">
    <property type="protein sequence ID" value="ENSMMOP00000018394.1"/>
    <property type="gene ID" value="ENSMMOG00000013921.1"/>
</dbReference>
<feature type="region of interest" description="Disordered" evidence="1">
    <location>
        <begin position="55"/>
        <end position="78"/>
    </location>
</feature>
<organism evidence="2 3">
    <name type="scientific">Mola mola</name>
    <name type="common">Ocean sunfish</name>
    <name type="synonym">Tetraodon mola</name>
    <dbReference type="NCBI Taxonomy" id="94237"/>
    <lineage>
        <taxon>Eukaryota</taxon>
        <taxon>Metazoa</taxon>
        <taxon>Chordata</taxon>
        <taxon>Craniata</taxon>
        <taxon>Vertebrata</taxon>
        <taxon>Euteleostomi</taxon>
        <taxon>Actinopterygii</taxon>
        <taxon>Neopterygii</taxon>
        <taxon>Teleostei</taxon>
        <taxon>Neoteleostei</taxon>
        <taxon>Acanthomorphata</taxon>
        <taxon>Eupercaria</taxon>
        <taxon>Tetraodontiformes</taxon>
        <taxon>Molidae</taxon>
        <taxon>Mola</taxon>
    </lineage>
</organism>
<proteinExistence type="predicted"/>
<name>A0A3Q3X8D3_MOLML</name>
<protein>
    <submittedName>
        <fullName evidence="2">Uncharacterized protein</fullName>
    </submittedName>
</protein>
<reference evidence="2" key="2">
    <citation type="submission" date="2025-09" db="UniProtKB">
        <authorList>
            <consortium name="Ensembl"/>
        </authorList>
    </citation>
    <scope>IDENTIFICATION</scope>
</reference>
<feature type="compositionally biased region" description="Polar residues" evidence="1">
    <location>
        <begin position="57"/>
        <end position="66"/>
    </location>
</feature>
<keyword evidence="3" id="KW-1185">Reference proteome</keyword>
<evidence type="ECO:0000256" key="1">
    <source>
        <dbReference type="SAM" id="MobiDB-lite"/>
    </source>
</evidence>
<feature type="region of interest" description="Disordered" evidence="1">
    <location>
        <begin position="106"/>
        <end position="142"/>
    </location>
</feature>
<dbReference type="Proteomes" id="UP000261620">
    <property type="component" value="Unplaced"/>
</dbReference>
<sequence>MVSWHNRPPPLLTLTLHFHFYGLQRGLRWHCDTRLIKLTVGYRCLSSGLYNRPTFRPTANSNTCHPSSRHSGERARPDVQELRQWQKELRESSDITNIVEHFWAQQESEDLPESPQPGNSDVSIHVVSPTSSTPPPRSSLDKTLWATNPRLHRRRFYWEL</sequence>
<reference evidence="2" key="1">
    <citation type="submission" date="2025-08" db="UniProtKB">
        <authorList>
            <consortium name="Ensembl"/>
        </authorList>
    </citation>
    <scope>IDENTIFICATION</scope>
</reference>
<dbReference type="PANTHER" id="PTHR34927:SF1">
    <property type="entry name" value="IQ DOMAIN-CONTAINING PROTEIN K"/>
    <property type="match status" value="1"/>
</dbReference>
<dbReference type="STRING" id="94237.ENSMMOP00000018394"/>